<evidence type="ECO:0000256" key="1">
    <source>
        <dbReference type="SAM" id="MobiDB-lite"/>
    </source>
</evidence>
<feature type="non-terminal residue" evidence="2">
    <location>
        <position position="110"/>
    </location>
</feature>
<name>A0A2C6KSS2_9APIC</name>
<evidence type="ECO:0000313" key="2">
    <source>
        <dbReference type="EMBL" id="PHJ20019.1"/>
    </source>
</evidence>
<gene>
    <name evidence="2" type="ORF">CSUI_006146</name>
</gene>
<dbReference type="RefSeq" id="XP_067921710.1">
    <property type="nucleotide sequence ID" value="XM_068066311.1"/>
</dbReference>
<feature type="compositionally biased region" description="Basic and acidic residues" evidence="1">
    <location>
        <begin position="1"/>
        <end position="16"/>
    </location>
</feature>
<protein>
    <submittedName>
        <fullName evidence="2">Uncharacterized protein</fullName>
    </submittedName>
</protein>
<comment type="caution">
    <text evidence="2">The sequence shown here is derived from an EMBL/GenBank/DDBJ whole genome shotgun (WGS) entry which is preliminary data.</text>
</comment>
<proteinExistence type="predicted"/>
<feature type="non-terminal residue" evidence="2">
    <location>
        <position position="1"/>
    </location>
</feature>
<organism evidence="2 3">
    <name type="scientific">Cystoisospora suis</name>
    <dbReference type="NCBI Taxonomy" id="483139"/>
    <lineage>
        <taxon>Eukaryota</taxon>
        <taxon>Sar</taxon>
        <taxon>Alveolata</taxon>
        <taxon>Apicomplexa</taxon>
        <taxon>Conoidasida</taxon>
        <taxon>Coccidia</taxon>
        <taxon>Eucoccidiorida</taxon>
        <taxon>Eimeriorina</taxon>
        <taxon>Sarcocystidae</taxon>
        <taxon>Cystoisospora</taxon>
    </lineage>
</organism>
<dbReference type="VEuPathDB" id="ToxoDB:CSUI_006146"/>
<feature type="region of interest" description="Disordered" evidence="1">
    <location>
        <begin position="88"/>
        <end position="110"/>
    </location>
</feature>
<dbReference type="GeneID" id="94429522"/>
<keyword evidence="3" id="KW-1185">Reference proteome</keyword>
<accession>A0A2C6KSS2</accession>
<evidence type="ECO:0000313" key="3">
    <source>
        <dbReference type="Proteomes" id="UP000221165"/>
    </source>
</evidence>
<dbReference type="Proteomes" id="UP000221165">
    <property type="component" value="Unassembled WGS sequence"/>
</dbReference>
<sequence>EEGGGEARREEEDSQRHSHLPSSSTSHSHGGDVGQKLCIPPSDLPPQDFADPRLLSLLSRQKKSRHPEEREEEDEMHRMMMMLMNFDHLKRRSSLESTGEGGMKSREQGG</sequence>
<feature type="region of interest" description="Disordered" evidence="1">
    <location>
        <begin position="1"/>
        <end position="76"/>
    </location>
</feature>
<dbReference type="AlphaFoldDB" id="A0A2C6KSS2"/>
<dbReference type="EMBL" id="MIGC01003069">
    <property type="protein sequence ID" value="PHJ20019.1"/>
    <property type="molecule type" value="Genomic_DNA"/>
</dbReference>
<reference evidence="2 3" key="1">
    <citation type="journal article" date="2017" name="Int. J. Parasitol.">
        <title>The genome of the protozoan parasite Cystoisospora suis and a reverse vaccinology approach to identify vaccine candidates.</title>
        <authorList>
            <person name="Palmieri N."/>
            <person name="Shrestha A."/>
            <person name="Ruttkowski B."/>
            <person name="Beck T."/>
            <person name="Vogl C."/>
            <person name="Tomley F."/>
            <person name="Blake D.P."/>
            <person name="Joachim A."/>
        </authorList>
    </citation>
    <scope>NUCLEOTIDE SEQUENCE [LARGE SCALE GENOMIC DNA]</scope>
    <source>
        <strain evidence="2 3">Wien I</strain>
    </source>
</reference>